<evidence type="ECO:0000313" key="1">
    <source>
        <dbReference type="EMBL" id="GIY03292.1"/>
    </source>
</evidence>
<comment type="caution">
    <text evidence="1">The sequence shown here is derived from an EMBL/GenBank/DDBJ whole genome shotgun (WGS) entry which is preliminary data.</text>
</comment>
<reference evidence="1 2" key="1">
    <citation type="submission" date="2021-06" db="EMBL/GenBank/DDBJ databases">
        <title>Caerostris darwini draft genome.</title>
        <authorList>
            <person name="Kono N."/>
            <person name="Arakawa K."/>
        </authorList>
    </citation>
    <scope>NUCLEOTIDE SEQUENCE [LARGE SCALE GENOMIC DNA]</scope>
</reference>
<accession>A0AAV4Q1V9</accession>
<organism evidence="1 2">
    <name type="scientific">Caerostris darwini</name>
    <dbReference type="NCBI Taxonomy" id="1538125"/>
    <lineage>
        <taxon>Eukaryota</taxon>
        <taxon>Metazoa</taxon>
        <taxon>Ecdysozoa</taxon>
        <taxon>Arthropoda</taxon>
        <taxon>Chelicerata</taxon>
        <taxon>Arachnida</taxon>
        <taxon>Araneae</taxon>
        <taxon>Araneomorphae</taxon>
        <taxon>Entelegynae</taxon>
        <taxon>Araneoidea</taxon>
        <taxon>Araneidae</taxon>
        <taxon>Caerostris</taxon>
    </lineage>
</organism>
<sequence>MKRALLSKGLWAKMSARAPRIAPRRTFEIKVPAQVKPRISSSWLTVSCHPNERKRLIRSHMSFNNDLILLSGGHPGAMLYYNRRPRSS</sequence>
<proteinExistence type="predicted"/>
<name>A0AAV4Q1V9_9ARAC</name>
<evidence type="ECO:0000313" key="2">
    <source>
        <dbReference type="Proteomes" id="UP001054837"/>
    </source>
</evidence>
<protein>
    <submittedName>
        <fullName evidence="1">Uncharacterized protein</fullName>
    </submittedName>
</protein>
<keyword evidence="2" id="KW-1185">Reference proteome</keyword>
<dbReference type="AlphaFoldDB" id="A0AAV4Q1V9"/>
<dbReference type="EMBL" id="BPLQ01003787">
    <property type="protein sequence ID" value="GIY03292.1"/>
    <property type="molecule type" value="Genomic_DNA"/>
</dbReference>
<dbReference type="Proteomes" id="UP001054837">
    <property type="component" value="Unassembled WGS sequence"/>
</dbReference>
<gene>
    <name evidence="1" type="ORF">CDAR_99351</name>
</gene>